<dbReference type="OrthoDB" id="5324651at2759"/>
<gene>
    <name evidence="2" type="ORF">TSTA_099460</name>
</gene>
<keyword evidence="1" id="KW-0175">Coiled coil</keyword>
<dbReference type="Proteomes" id="UP000001745">
    <property type="component" value="Unassembled WGS sequence"/>
</dbReference>
<dbReference type="InParanoid" id="B8MME0"/>
<evidence type="ECO:0000313" key="3">
    <source>
        <dbReference type="Proteomes" id="UP000001745"/>
    </source>
</evidence>
<proteinExistence type="predicted"/>
<evidence type="ECO:0000256" key="1">
    <source>
        <dbReference type="SAM" id="Coils"/>
    </source>
</evidence>
<dbReference type="PhylomeDB" id="B8MME0"/>
<organism evidence="2 3">
    <name type="scientific">Talaromyces stipitatus (strain ATCC 10500 / CBS 375.48 / QM 6759 / NRRL 1006)</name>
    <name type="common">Penicillium stipitatum</name>
    <dbReference type="NCBI Taxonomy" id="441959"/>
    <lineage>
        <taxon>Eukaryota</taxon>
        <taxon>Fungi</taxon>
        <taxon>Dikarya</taxon>
        <taxon>Ascomycota</taxon>
        <taxon>Pezizomycotina</taxon>
        <taxon>Eurotiomycetes</taxon>
        <taxon>Eurotiomycetidae</taxon>
        <taxon>Eurotiales</taxon>
        <taxon>Trichocomaceae</taxon>
        <taxon>Talaromyces</taxon>
        <taxon>Talaromyces sect. Talaromyces</taxon>
    </lineage>
</organism>
<dbReference type="EMBL" id="EQ962658">
    <property type="protein sequence ID" value="EED13694.1"/>
    <property type="molecule type" value="Genomic_DNA"/>
</dbReference>
<feature type="coiled-coil region" evidence="1">
    <location>
        <begin position="248"/>
        <end position="286"/>
    </location>
</feature>
<protein>
    <recommendedName>
        <fullName evidence="4">Ubiquinol-cytochrome-c reductase cytochrome c1</fullName>
    </recommendedName>
</protein>
<reference evidence="3" key="1">
    <citation type="journal article" date="2015" name="Genome Announc.">
        <title>Genome sequence of the AIDS-associated pathogen Penicillium marneffei (ATCC18224) and its near taxonomic relative Talaromyces stipitatus (ATCC10500).</title>
        <authorList>
            <person name="Nierman W.C."/>
            <person name="Fedorova-Abrams N.D."/>
            <person name="Andrianopoulos A."/>
        </authorList>
    </citation>
    <scope>NUCLEOTIDE SEQUENCE [LARGE SCALE GENOMIC DNA]</scope>
    <source>
        <strain evidence="3">ATCC 10500 / CBS 375.48 / QM 6759 / NRRL 1006</strain>
    </source>
</reference>
<accession>B8MME0</accession>
<dbReference type="HOGENOM" id="CLU_033910_2_0_1"/>
<evidence type="ECO:0008006" key="4">
    <source>
        <dbReference type="Google" id="ProtNLM"/>
    </source>
</evidence>
<keyword evidence="3" id="KW-1185">Reference proteome</keyword>
<dbReference type="OMA" id="YEYGVRE"/>
<dbReference type="RefSeq" id="XP_002485932.1">
    <property type="nucleotide sequence ID" value="XM_002485887.1"/>
</dbReference>
<dbReference type="eggNOG" id="ENOG502SHBR">
    <property type="taxonomic scope" value="Eukaryota"/>
</dbReference>
<sequence length="334" mass="37894">MKTIGRGSWEGWVKKHYGIESLPYLLEKEIFQSDVKAKIEFPELCHSSPSRDAQRAASENNAARSVAEVLEEVASREDVIESDGEGPTNIAHFNHDIANASTPAEQPSDIISLYPMYFPCHAQYVILSRVQSVLEECCFEFTRKWMPPTLEDGGWDCAAAIELTKWTTRLVKNSEKLPQHAFKLGEAPLSEVLFATHKLRHTAVHRLPATCRGVETLVKSAVSFAETLQDLLRTAQLQDLQLETDSKIKAMELNKNFLEDALSQELQKIQQQREELDMQERELAARIICEDRDNKSLIGNLLENSVNRLFDVKPVKESVHDVDQISDVEEKHKL</sequence>
<dbReference type="GeneID" id="8104024"/>
<evidence type="ECO:0000313" key="2">
    <source>
        <dbReference type="EMBL" id="EED13694.1"/>
    </source>
</evidence>
<dbReference type="AlphaFoldDB" id="B8MME0"/>
<dbReference type="VEuPathDB" id="FungiDB:TSTA_099460"/>
<name>B8MME0_TALSN</name>
<dbReference type="STRING" id="441959.B8MME0"/>